<name>A0A6P6A652_DURZI</name>
<dbReference type="GO" id="GO:0051213">
    <property type="term" value="F:dioxygenase activity"/>
    <property type="evidence" value="ECO:0007669"/>
    <property type="project" value="UniProtKB-ARBA"/>
</dbReference>
<dbReference type="GeneID" id="111306707"/>
<sequence>MEQTRLKQIQESNYDRKNKLKAFDDTKAGVKGLVDSGLAKIPRIFIDERYNLERNVYNQADPGNSNIGIPIIDFTGIDEDPSLRSGIVKKVGEACQKWGFFQVVNHEIPVTTLDDTIDGIRRFHEQDTEVKKEIYSRDYTKKVIYNSNLDLYLAEATNWRDSLTCVMAPRHPHPEELPAVCRDILIDYSDKIMKLGRTLFELISEALGLNGSYLEDIGCAEGLFVLGHYYPPCPEPHFTLGTSSHTDSSFFTVLLQDQIGGLQVLHENQWIDVTSIHGALVVNLGDMLQLISNDKFKSVHHRVLANTLGPRISIASFFRTHLPPENASRLYGPIKELLSEENPPIYKETTVRDYVSNYYSKALDCTTLEHLRL</sequence>
<reference evidence="9" key="1">
    <citation type="submission" date="2025-08" db="UniProtKB">
        <authorList>
            <consortium name="RefSeq"/>
        </authorList>
    </citation>
    <scope>IDENTIFICATION</scope>
    <source>
        <tissue evidence="9">Fruit stalk</tissue>
    </source>
</reference>
<evidence type="ECO:0000256" key="6">
    <source>
        <dbReference type="RuleBase" id="RU003682"/>
    </source>
</evidence>
<dbReference type="SUPFAM" id="SSF51197">
    <property type="entry name" value="Clavaminate synthase-like"/>
    <property type="match status" value="1"/>
</dbReference>
<dbReference type="OrthoDB" id="288590at2759"/>
<dbReference type="Gene3D" id="2.60.120.330">
    <property type="entry name" value="B-lactam Antibiotic, Isopenicillin N Synthase, Chain"/>
    <property type="match status" value="1"/>
</dbReference>
<accession>A0A6P6A652</accession>
<proteinExistence type="inferred from homology"/>
<dbReference type="PANTHER" id="PTHR10209:SF884">
    <property type="entry name" value="1-AMINOCYCLOPROPANE-1-CARBOXYLATE OXIDASE HOMOLOG 1-LIKE"/>
    <property type="match status" value="1"/>
</dbReference>
<keyword evidence="4 6" id="KW-0560">Oxidoreductase</keyword>
<dbReference type="PANTHER" id="PTHR10209">
    <property type="entry name" value="OXIDOREDUCTASE, 2OG-FE II OXYGENASE FAMILY PROTEIN"/>
    <property type="match status" value="1"/>
</dbReference>
<feature type="domain" description="Fe2OG dioxygenase" evidence="7">
    <location>
        <begin position="219"/>
        <end position="322"/>
    </location>
</feature>
<dbReference type="FunFam" id="2.60.120.330:FF:000005">
    <property type="entry name" value="1-aminocyclopropane-1-carboxylate oxidase homolog 1"/>
    <property type="match status" value="1"/>
</dbReference>
<evidence type="ECO:0000256" key="5">
    <source>
        <dbReference type="ARBA" id="ARBA00023004"/>
    </source>
</evidence>
<dbReference type="Proteomes" id="UP000515121">
    <property type="component" value="Unplaced"/>
</dbReference>
<evidence type="ECO:0000313" key="8">
    <source>
        <dbReference type="Proteomes" id="UP000515121"/>
    </source>
</evidence>
<keyword evidence="3 6" id="KW-0479">Metal-binding</keyword>
<dbReference type="KEGG" id="dzi:111306707"/>
<evidence type="ECO:0000256" key="1">
    <source>
        <dbReference type="ARBA" id="ARBA00001962"/>
    </source>
</evidence>
<evidence type="ECO:0000256" key="2">
    <source>
        <dbReference type="ARBA" id="ARBA00008056"/>
    </source>
</evidence>
<dbReference type="InterPro" id="IPR044861">
    <property type="entry name" value="IPNS-like_FE2OG_OXY"/>
</dbReference>
<comment type="similarity">
    <text evidence="2 6">Belongs to the iron/ascorbate-dependent oxidoreductase family.</text>
</comment>
<dbReference type="Pfam" id="PF03171">
    <property type="entry name" value="2OG-FeII_Oxy"/>
    <property type="match status" value="1"/>
</dbReference>
<comment type="cofactor">
    <cofactor evidence="1">
        <name>Fe cation</name>
        <dbReference type="ChEBI" id="CHEBI:24875"/>
    </cofactor>
</comment>
<dbReference type="RefSeq" id="XP_022760250.1">
    <property type="nucleotide sequence ID" value="XM_022904515.1"/>
</dbReference>
<evidence type="ECO:0000256" key="4">
    <source>
        <dbReference type="ARBA" id="ARBA00023002"/>
    </source>
</evidence>
<organism evidence="8 9">
    <name type="scientific">Durio zibethinus</name>
    <name type="common">Durian</name>
    <dbReference type="NCBI Taxonomy" id="66656"/>
    <lineage>
        <taxon>Eukaryota</taxon>
        <taxon>Viridiplantae</taxon>
        <taxon>Streptophyta</taxon>
        <taxon>Embryophyta</taxon>
        <taxon>Tracheophyta</taxon>
        <taxon>Spermatophyta</taxon>
        <taxon>Magnoliopsida</taxon>
        <taxon>eudicotyledons</taxon>
        <taxon>Gunneridae</taxon>
        <taxon>Pentapetalae</taxon>
        <taxon>rosids</taxon>
        <taxon>malvids</taxon>
        <taxon>Malvales</taxon>
        <taxon>Malvaceae</taxon>
        <taxon>Helicteroideae</taxon>
        <taxon>Durio</taxon>
    </lineage>
</organism>
<dbReference type="Pfam" id="PF14226">
    <property type="entry name" value="DIOX_N"/>
    <property type="match status" value="1"/>
</dbReference>
<keyword evidence="8" id="KW-1185">Reference proteome</keyword>
<dbReference type="PROSITE" id="PS51471">
    <property type="entry name" value="FE2OG_OXY"/>
    <property type="match status" value="1"/>
</dbReference>
<dbReference type="GO" id="GO:0046872">
    <property type="term" value="F:metal ion binding"/>
    <property type="evidence" value="ECO:0007669"/>
    <property type="project" value="UniProtKB-KW"/>
</dbReference>
<evidence type="ECO:0000313" key="9">
    <source>
        <dbReference type="RefSeq" id="XP_022760250.1"/>
    </source>
</evidence>
<evidence type="ECO:0000259" key="7">
    <source>
        <dbReference type="PROSITE" id="PS51471"/>
    </source>
</evidence>
<dbReference type="InterPro" id="IPR027443">
    <property type="entry name" value="IPNS-like_sf"/>
</dbReference>
<dbReference type="InterPro" id="IPR026992">
    <property type="entry name" value="DIOX_N"/>
</dbReference>
<evidence type="ECO:0000256" key="3">
    <source>
        <dbReference type="ARBA" id="ARBA00022723"/>
    </source>
</evidence>
<gene>
    <name evidence="9" type="primary">LOC111306707</name>
</gene>
<protein>
    <submittedName>
        <fullName evidence="9">1-aminocyclopropane-1-carboxylate oxidase homolog 1-like</fullName>
    </submittedName>
</protein>
<keyword evidence="5 6" id="KW-0408">Iron</keyword>
<dbReference type="AlphaFoldDB" id="A0A6P6A652"/>
<dbReference type="InterPro" id="IPR005123">
    <property type="entry name" value="Oxoglu/Fe-dep_dioxygenase_dom"/>
</dbReference>